<organism evidence="5 6">
    <name type="scientific">Armillaria gallica</name>
    <name type="common">Bulbous honey fungus</name>
    <name type="synonym">Armillaria bulbosa</name>
    <dbReference type="NCBI Taxonomy" id="47427"/>
    <lineage>
        <taxon>Eukaryota</taxon>
        <taxon>Fungi</taxon>
        <taxon>Dikarya</taxon>
        <taxon>Basidiomycota</taxon>
        <taxon>Agaricomycotina</taxon>
        <taxon>Agaricomycetes</taxon>
        <taxon>Agaricomycetidae</taxon>
        <taxon>Agaricales</taxon>
        <taxon>Marasmiineae</taxon>
        <taxon>Physalacriaceae</taxon>
        <taxon>Armillaria</taxon>
    </lineage>
</organism>
<feature type="region of interest" description="Disordered" evidence="3">
    <location>
        <begin position="57"/>
        <end position="98"/>
    </location>
</feature>
<dbReference type="Pfam" id="PF00098">
    <property type="entry name" value="zf-CCHC"/>
    <property type="match status" value="1"/>
</dbReference>
<keyword evidence="2" id="KW-0479">Metal-binding</keyword>
<dbReference type="SUPFAM" id="SSF57756">
    <property type="entry name" value="Retrovirus zinc finger-like domains"/>
    <property type="match status" value="1"/>
</dbReference>
<dbReference type="InterPro" id="IPR001878">
    <property type="entry name" value="Znf_CCHC"/>
</dbReference>
<feature type="compositionally biased region" description="Polar residues" evidence="3">
    <location>
        <begin position="66"/>
        <end position="90"/>
    </location>
</feature>
<protein>
    <recommendedName>
        <fullName evidence="4">CCHC-type domain-containing protein</fullName>
    </recommendedName>
</protein>
<reference evidence="6" key="1">
    <citation type="journal article" date="2017" name="Nat. Ecol. Evol.">
        <title>Genome expansion and lineage-specific genetic innovations in the forest pathogenic fungi Armillaria.</title>
        <authorList>
            <person name="Sipos G."/>
            <person name="Prasanna A.N."/>
            <person name="Walter M.C."/>
            <person name="O'Connor E."/>
            <person name="Balint B."/>
            <person name="Krizsan K."/>
            <person name="Kiss B."/>
            <person name="Hess J."/>
            <person name="Varga T."/>
            <person name="Slot J."/>
            <person name="Riley R."/>
            <person name="Boka B."/>
            <person name="Rigling D."/>
            <person name="Barry K."/>
            <person name="Lee J."/>
            <person name="Mihaltcheva S."/>
            <person name="LaButti K."/>
            <person name="Lipzen A."/>
            <person name="Waldron R."/>
            <person name="Moloney N.M."/>
            <person name="Sperisen C."/>
            <person name="Kredics L."/>
            <person name="Vagvoelgyi C."/>
            <person name="Patrignani A."/>
            <person name="Fitzpatrick D."/>
            <person name="Nagy I."/>
            <person name="Doyle S."/>
            <person name="Anderson J.B."/>
            <person name="Grigoriev I.V."/>
            <person name="Gueldener U."/>
            <person name="Muensterkoetter M."/>
            <person name="Nagy L.G."/>
        </authorList>
    </citation>
    <scope>NUCLEOTIDE SEQUENCE [LARGE SCALE GENOMIC DNA]</scope>
    <source>
        <strain evidence="6">Ar21-2</strain>
    </source>
</reference>
<evidence type="ECO:0000313" key="5">
    <source>
        <dbReference type="EMBL" id="PBK79450.1"/>
    </source>
</evidence>
<keyword evidence="6" id="KW-1185">Reference proteome</keyword>
<dbReference type="GO" id="GO:0006397">
    <property type="term" value="P:mRNA processing"/>
    <property type="evidence" value="ECO:0007669"/>
    <property type="project" value="UniProtKB-KW"/>
</dbReference>
<evidence type="ECO:0000256" key="3">
    <source>
        <dbReference type="SAM" id="MobiDB-lite"/>
    </source>
</evidence>
<evidence type="ECO:0000313" key="6">
    <source>
        <dbReference type="Proteomes" id="UP000217790"/>
    </source>
</evidence>
<dbReference type="Proteomes" id="UP000217790">
    <property type="component" value="Unassembled WGS sequence"/>
</dbReference>
<accession>A0A2H3CC53</accession>
<proteinExistence type="predicted"/>
<dbReference type="GO" id="GO:0003676">
    <property type="term" value="F:nucleic acid binding"/>
    <property type="evidence" value="ECO:0007669"/>
    <property type="project" value="InterPro"/>
</dbReference>
<name>A0A2H3CC53_ARMGA</name>
<feature type="domain" description="CCHC-type" evidence="4">
    <location>
        <begin position="126"/>
        <end position="142"/>
    </location>
</feature>
<dbReference type="InterPro" id="IPR036875">
    <property type="entry name" value="Znf_CCHC_sf"/>
</dbReference>
<keyword evidence="1" id="KW-0507">mRNA processing</keyword>
<dbReference type="InParanoid" id="A0A2H3CC53"/>
<sequence>MVRAIRQGIPGSYARIITNIGMGVPQDYDDWKEQIIVMYEQREIQDAYEQAHRLDTHHDNRKLNPGQKQITAPSNKNNARGTTSSSTGNHGNWGARSKQIAVKGKTYGRAGEPMQIDQKEYMSEGRCFNCDERGHISKNCPKLLDPDPNQSK</sequence>
<dbReference type="OMA" id="KEYMSEG"/>
<dbReference type="EMBL" id="KZ293775">
    <property type="protein sequence ID" value="PBK79450.1"/>
    <property type="molecule type" value="Genomic_DNA"/>
</dbReference>
<dbReference type="Gene3D" id="4.10.60.10">
    <property type="entry name" value="Zinc finger, CCHC-type"/>
    <property type="match status" value="1"/>
</dbReference>
<keyword evidence="2" id="KW-0863">Zinc-finger</keyword>
<evidence type="ECO:0000256" key="1">
    <source>
        <dbReference type="ARBA" id="ARBA00022664"/>
    </source>
</evidence>
<dbReference type="AlphaFoldDB" id="A0A2H3CC53"/>
<keyword evidence="2" id="KW-0862">Zinc</keyword>
<dbReference type="OrthoDB" id="3863715at2759"/>
<gene>
    <name evidence="5" type="ORF">ARMGADRAFT_1093121</name>
</gene>
<dbReference type="SMART" id="SM00343">
    <property type="entry name" value="ZnF_C2HC"/>
    <property type="match status" value="1"/>
</dbReference>
<evidence type="ECO:0000259" key="4">
    <source>
        <dbReference type="PROSITE" id="PS50158"/>
    </source>
</evidence>
<dbReference type="PROSITE" id="PS50158">
    <property type="entry name" value="ZF_CCHC"/>
    <property type="match status" value="1"/>
</dbReference>
<dbReference type="GO" id="GO:0008270">
    <property type="term" value="F:zinc ion binding"/>
    <property type="evidence" value="ECO:0007669"/>
    <property type="project" value="UniProtKB-KW"/>
</dbReference>
<evidence type="ECO:0000256" key="2">
    <source>
        <dbReference type="PROSITE-ProRule" id="PRU00047"/>
    </source>
</evidence>